<protein>
    <submittedName>
        <fullName evidence="1">Uncharacterized protein</fullName>
    </submittedName>
</protein>
<organism evidence="1 2">
    <name type="scientific">Vermiconidia calcicola</name>
    <dbReference type="NCBI Taxonomy" id="1690605"/>
    <lineage>
        <taxon>Eukaryota</taxon>
        <taxon>Fungi</taxon>
        <taxon>Dikarya</taxon>
        <taxon>Ascomycota</taxon>
        <taxon>Pezizomycotina</taxon>
        <taxon>Dothideomycetes</taxon>
        <taxon>Dothideomycetidae</taxon>
        <taxon>Mycosphaerellales</taxon>
        <taxon>Extremaceae</taxon>
        <taxon>Vermiconidia</taxon>
    </lineage>
</organism>
<dbReference type="EMBL" id="JAUTXU010000040">
    <property type="protein sequence ID" value="KAK3716836.1"/>
    <property type="molecule type" value="Genomic_DNA"/>
</dbReference>
<reference evidence="1" key="1">
    <citation type="submission" date="2023-07" db="EMBL/GenBank/DDBJ databases">
        <title>Black Yeasts Isolated from many extreme environments.</title>
        <authorList>
            <person name="Coleine C."/>
            <person name="Stajich J.E."/>
            <person name="Selbmann L."/>
        </authorList>
    </citation>
    <scope>NUCLEOTIDE SEQUENCE</scope>
    <source>
        <strain evidence="1">CCFEE 5714</strain>
    </source>
</reference>
<sequence length="763" mass="83119">MESTRQPSRPSSVDSAIFGSAITNQELIRDRDELYLPGSGVQRTLNGTRRIQATPNARPSDARRSSLSDRVHGFSTLHPVGASGPLPSGPPRPPKVPHESSSSQAPPRKPIPGRPVGRSSVSEGSMRKGDGDSAEASTALVRVEPFHVRSSPASRAGPSNTRHLFDQASRSLSSLAEDFAAVDVQEDADSPPPYAGPISVSPTDIKRQDTQSSVVSGSEPQSIIQVIRENRPAIVQQMLEQGIGFDEVDPITKRTAVMEAANLRRPTLCQILVSFGTRLHLKDADQNTALHHAAYQGDAETCQLLLNAGAQLEEYNKEGETPLTVAAQGGHTDCVLCLLNSWTEQQGHAATLLEGFLEASRSGNVSTAQAFIDWGVKPKKIKESWKPIAYAAQSGSIPMIDLMMFQKCSIKDRSPDGWTALHQAAFYGQTPMVEKLLSWKQNWKASTKKDQETALHLAIRAGNSQTATALILHKDASIAMKDADNQQAIHHAVRNGDVHLTTLLLSKGAKLDDQNKYGWTPLLIAAAYGHLPLVAMFITRSVAIEERLGTPDFKPSKRTSPAARKGYWAEIRWPHSGARALHLALEFGHDEAASMLIATGARIDEPDSRSWRPLHYASFHGRLRMVHELLSRGASPHSTTEDGNTPMALGFRGPGLLVSRAEKEQIRELLHVAMHSHKKSKMKQLTGFMSTGSNKSRDAGARNKAWHTAELAALYDQVDDGDSQDNPVPSPDIGAPQNEDEENAHDIVLYEQPRSSRLTKSRG</sequence>
<accession>A0ACC3NID5</accession>
<dbReference type="Proteomes" id="UP001281147">
    <property type="component" value="Unassembled WGS sequence"/>
</dbReference>
<evidence type="ECO:0000313" key="1">
    <source>
        <dbReference type="EMBL" id="KAK3716836.1"/>
    </source>
</evidence>
<gene>
    <name evidence="1" type="ORF">LTR37_006186</name>
</gene>
<comment type="caution">
    <text evidence="1">The sequence shown here is derived from an EMBL/GenBank/DDBJ whole genome shotgun (WGS) entry which is preliminary data.</text>
</comment>
<name>A0ACC3NID5_9PEZI</name>
<proteinExistence type="predicted"/>
<evidence type="ECO:0000313" key="2">
    <source>
        <dbReference type="Proteomes" id="UP001281147"/>
    </source>
</evidence>
<keyword evidence="2" id="KW-1185">Reference proteome</keyword>